<dbReference type="Gene3D" id="3.30.70.1440">
    <property type="entry name" value="Multidrug efflux transporter AcrB pore domain"/>
    <property type="match status" value="1"/>
</dbReference>
<feature type="transmembrane region" description="Helical" evidence="1">
    <location>
        <begin position="235"/>
        <end position="251"/>
    </location>
</feature>
<dbReference type="Proteomes" id="UP000236655">
    <property type="component" value="Chromosome"/>
</dbReference>
<feature type="transmembrane region" description="Helical" evidence="1">
    <location>
        <begin position="753"/>
        <end position="772"/>
    </location>
</feature>
<accession>A0A2I7N6E9</accession>
<evidence type="ECO:0000313" key="3">
    <source>
        <dbReference type="Proteomes" id="UP000236655"/>
    </source>
</evidence>
<gene>
    <name evidence="2" type="ORF">CUN60_06855</name>
</gene>
<keyword evidence="1" id="KW-0472">Membrane</keyword>
<dbReference type="PANTHER" id="PTHR32063">
    <property type="match status" value="1"/>
</dbReference>
<reference evidence="3" key="1">
    <citation type="submission" date="2017-11" db="EMBL/GenBank/DDBJ databases">
        <authorList>
            <person name="Chan K.G."/>
            <person name="Lee L.S."/>
        </authorList>
    </citation>
    <scope>NUCLEOTIDE SEQUENCE [LARGE SCALE GENOMIC DNA]</scope>
    <source>
        <strain evidence="3">DSM 100970</strain>
    </source>
</reference>
<dbReference type="PRINTS" id="PR00702">
    <property type="entry name" value="ACRIFLAVINRP"/>
</dbReference>
<organism evidence="2 3">
    <name type="scientific">Aquella oligotrophica</name>
    <dbReference type="NCBI Taxonomy" id="2067065"/>
    <lineage>
        <taxon>Bacteria</taxon>
        <taxon>Pseudomonadati</taxon>
        <taxon>Pseudomonadota</taxon>
        <taxon>Betaproteobacteria</taxon>
        <taxon>Neisseriales</taxon>
        <taxon>Neisseriaceae</taxon>
        <taxon>Aquella</taxon>
    </lineage>
</organism>
<dbReference type="AlphaFoldDB" id="A0A2I7N6E9"/>
<name>A0A2I7N6E9_9NEIS</name>
<dbReference type="GO" id="GO:0042910">
    <property type="term" value="F:xenobiotic transmembrane transporter activity"/>
    <property type="evidence" value="ECO:0007669"/>
    <property type="project" value="TreeGrafter"/>
</dbReference>
<feature type="transmembrane region" description="Helical" evidence="1">
    <location>
        <begin position="363"/>
        <end position="386"/>
    </location>
</feature>
<feature type="transmembrane region" description="Helical" evidence="1">
    <location>
        <begin position="336"/>
        <end position="357"/>
    </location>
</feature>
<dbReference type="Pfam" id="PF00873">
    <property type="entry name" value="ACR_tran"/>
    <property type="match status" value="1"/>
</dbReference>
<dbReference type="InterPro" id="IPR027463">
    <property type="entry name" value="AcrB_DN_DC_subdom"/>
</dbReference>
<sequence length="915" mass="100369">MPLALLQVQSAISQTRALLPKDVSANALRVDISGYPMFGISLTSKTKDMVDIRDFANYNLLPLLNSIDGVASVEVLGGQTAEFQIKLNPILIKQYGLQTSDIVNVIAMNNSILSVGRIEDRYRLYLVMSGNTRKSLDDLNHIVVKYNSGKLLMLGDIAEITMGTTPAWTRVTSNNTDAVLLNIRQQIGANTVAIAGLIKEKLADFAKSSIKSIHIQTYYDQSKLIKAAAGSVKEAILIGAFLAALVVLLFLRNWRLTVIVVLIIPCVIATTVLILYAFNMSFNIMTLGGIAAAVGLVIDDAVVMVEHIARRLIEQKNNSKDSPSIIANGMEMLRPLTGSSLATIIIFVPLSFLNGITGSLFKALALTMTASLLISYFFTLLVVPLLSESLLQKIVIHHKDGKVLNFLKQKYDALMQPILATPKLLIIPILSFSLIGYAAYSKVESGFMPNMDEGTIAIDYMTKSGTSLTETDRILRQVESIITSIPEVNGYSRRTGLLFGGSITPPNRGDFFISLKDHPRRNIEEIMNELREKITLNVPGIQFGIAQLIGDMIGDLTSVPQPIEIKIWGATQTSLMPIAQKIAEQISKVRGVVEIKNGIIYSGDSIELDVNPLKAATYGLDVDSINNQVKNQIAGNYVNTVLDKNKTIPIRVMSKDNLFNTVNQLNNLVLIGPNNTSIPLKQVALIEIKTSQTQQIRENLKPMIAITARISGRGLGSTMDEIKQIIKKDTLPQGMYIEYGGLYKEQQKSFKDLIIVFISAEFLVVLLLLVLYENISIVLSILGVTLFTLPGMFLGLYLTGIELNISSMMGMTMVIGMVTEIAIFYFSELILIPKYSKLELIKVGVMRMRPIFMTSIIAVLALLPLALGLGVGSEMQQPLAITIISGLIVAVPLILIVMPVMYSLLNKLFNKQLAN</sequence>
<proteinExistence type="predicted"/>
<dbReference type="GO" id="GO:0005886">
    <property type="term" value="C:plasma membrane"/>
    <property type="evidence" value="ECO:0007669"/>
    <property type="project" value="TreeGrafter"/>
</dbReference>
<dbReference type="Gene3D" id="3.30.70.1430">
    <property type="entry name" value="Multidrug efflux transporter AcrB pore domain"/>
    <property type="match status" value="2"/>
</dbReference>
<feature type="transmembrane region" description="Helical" evidence="1">
    <location>
        <begin position="418"/>
        <end position="440"/>
    </location>
</feature>
<dbReference type="EMBL" id="CP024847">
    <property type="protein sequence ID" value="AUR52028.1"/>
    <property type="molecule type" value="Genomic_DNA"/>
</dbReference>
<feature type="transmembrane region" description="Helical" evidence="1">
    <location>
        <begin position="258"/>
        <end position="278"/>
    </location>
</feature>
<dbReference type="Gene3D" id="3.30.70.1320">
    <property type="entry name" value="Multidrug efflux transporter AcrB pore domain like"/>
    <property type="match status" value="1"/>
</dbReference>
<dbReference type="Gene3D" id="1.20.1640.10">
    <property type="entry name" value="Multidrug efflux transporter AcrB transmembrane domain"/>
    <property type="match status" value="2"/>
</dbReference>
<dbReference type="SUPFAM" id="SSF82714">
    <property type="entry name" value="Multidrug efflux transporter AcrB TolC docking domain, DN and DC subdomains"/>
    <property type="match status" value="2"/>
</dbReference>
<keyword evidence="3" id="KW-1185">Reference proteome</keyword>
<feature type="transmembrane region" description="Helical" evidence="1">
    <location>
        <begin position="810"/>
        <end position="831"/>
    </location>
</feature>
<feature type="transmembrane region" description="Helical" evidence="1">
    <location>
        <begin position="879"/>
        <end position="905"/>
    </location>
</feature>
<feature type="transmembrane region" description="Helical" evidence="1">
    <location>
        <begin position="777"/>
        <end position="798"/>
    </location>
</feature>
<evidence type="ECO:0000313" key="2">
    <source>
        <dbReference type="EMBL" id="AUR52028.1"/>
    </source>
</evidence>
<dbReference type="SUPFAM" id="SSF82693">
    <property type="entry name" value="Multidrug efflux transporter AcrB pore domain, PN1, PN2, PC1 and PC2 subdomains"/>
    <property type="match status" value="2"/>
</dbReference>
<dbReference type="SUPFAM" id="SSF82866">
    <property type="entry name" value="Multidrug efflux transporter AcrB transmembrane domain"/>
    <property type="match status" value="2"/>
</dbReference>
<keyword evidence="1" id="KW-1133">Transmembrane helix</keyword>
<dbReference type="InterPro" id="IPR001036">
    <property type="entry name" value="Acrflvin-R"/>
</dbReference>
<dbReference type="KEGG" id="nba:CUN60_06855"/>
<dbReference type="OrthoDB" id="9176633at2"/>
<keyword evidence="1" id="KW-0812">Transmembrane</keyword>
<dbReference type="Gene3D" id="3.30.2090.10">
    <property type="entry name" value="Multidrug efflux transporter AcrB TolC docking domain, DN and DC subdomains"/>
    <property type="match status" value="2"/>
</dbReference>
<feature type="transmembrane region" description="Helical" evidence="1">
    <location>
        <begin position="851"/>
        <end position="873"/>
    </location>
</feature>
<dbReference type="PANTHER" id="PTHR32063:SF24">
    <property type="entry name" value="CATION EFFLUX SYSTEM (ACRB_ACRD_ACRF FAMILY)"/>
    <property type="match status" value="1"/>
</dbReference>
<evidence type="ECO:0000256" key="1">
    <source>
        <dbReference type="SAM" id="Phobius"/>
    </source>
</evidence>
<protein>
    <submittedName>
        <fullName evidence="2">Transporter</fullName>
    </submittedName>
</protein>
<feature type="transmembrane region" description="Helical" evidence="1">
    <location>
        <begin position="284"/>
        <end position="305"/>
    </location>
</feature>